<gene>
    <name evidence="5" type="primary">Slc7a4_1</name>
    <name evidence="5" type="ORF">TNIN_387381</name>
</gene>
<feature type="region of interest" description="Disordered" evidence="2">
    <location>
        <begin position="52"/>
        <end position="115"/>
    </location>
</feature>
<feature type="domain" description="Cationic amino acid transporter C-terminal" evidence="4">
    <location>
        <begin position="1"/>
        <end position="49"/>
    </location>
</feature>
<dbReference type="InterPro" id="IPR029485">
    <property type="entry name" value="CAT_C"/>
</dbReference>
<feature type="compositionally biased region" description="Basic and acidic residues" evidence="2">
    <location>
        <begin position="74"/>
        <end position="95"/>
    </location>
</feature>
<evidence type="ECO:0000313" key="5">
    <source>
        <dbReference type="EMBL" id="GFY71387.1"/>
    </source>
</evidence>
<sequence>VPLVPLIPALSIVVNAVLIVNLKAATWLRLLIWVAVGLSMYLTYGVGHSKLDVSSPKSTLLKQGASPPPTWGSLEREPSFDVGKKPSEHPPEKTKPPVVSSLSQEFLVDNVDTSP</sequence>
<comment type="caution">
    <text evidence="5">The sequence shown here is derived from an EMBL/GenBank/DDBJ whole genome shotgun (WGS) entry which is preliminary data.</text>
</comment>
<feature type="transmembrane region" description="Helical" evidence="3">
    <location>
        <begin position="6"/>
        <end position="23"/>
    </location>
</feature>
<evidence type="ECO:0000256" key="3">
    <source>
        <dbReference type="SAM" id="Phobius"/>
    </source>
</evidence>
<protein>
    <submittedName>
        <fullName evidence="5">Cationic amino acid transporter 4</fullName>
    </submittedName>
</protein>
<evidence type="ECO:0000256" key="2">
    <source>
        <dbReference type="SAM" id="MobiDB-lite"/>
    </source>
</evidence>
<dbReference type="OrthoDB" id="6507024at2759"/>
<feature type="transmembrane region" description="Helical" evidence="3">
    <location>
        <begin position="30"/>
        <end position="47"/>
    </location>
</feature>
<accession>A0A8X6YIX1</accession>
<keyword evidence="3" id="KW-1133">Transmembrane helix</keyword>
<dbReference type="Pfam" id="PF13906">
    <property type="entry name" value="AA_permease_C"/>
    <property type="match status" value="1"/>
</dbReference>
<keyword evidence="1" id="KW-0813">Transport</keyword>
<dbReference type="GO" id="GO:0005886">
    <property type="term" value="C:plasma membrane"/>
    <property type="evidence" value="ECO:0007669"/>
    <property type="project" value="TreeGrafter"/>
</dbReference>
<keyword evidence="3" id="KW-0472">Membrane</keyword>
<evidence type="ECO:0000313" key="6">
    <source>
        <dbReference type="Proteomes" id="UP000886998"/>
    </source>
</evidence>
<dbReference type="PANTHER" id="PTHR43243">
    <property type="entry name" value="INNER MEMBRANE TRANSPORTER YGJI-RELATED"/>
    <property type="match status" value="1"/>
</dbReference>
<dbReference type="AlphaFoldDB" id="A0A8X6YIX1"/>
<proteinExistence type="predicted"/>
<feature type="non-terminal residue" evidence="5">
    <location>
        <position position="1"/>
    </location>
</feature>
<dbReference type="EMBL" id="BMAV01018783">
    <property type="protein sequence ID" value="GFY71387.1"/>
    <property type="molecule type" value="Genomic_DNA"/>
</dbReference>
<evidence type="ECO:0000256" key="1">
    <source>
        <dbReference type="ARBA" id="ARBA00022448"/>
    </source>
</evidence>
<keyword evidence="6" id="KW-1185">Reference proteome</keyword>
<keyword evidence="3" id="KW-0812">Transmembrane</keyword>
<dbReference type="GO" id="GO:0015171">
    <property type="term" value="F:amino acid transmembrane transporter activity"/>
    <property type="evidence" value="ECO:0007669"/>
    <property type="project" value="TreeGrafter"/>
</dbReference>
<reference evidence="5" key="1">
    <citation type="submission" date="2020-08" db="EMBL/GenBank/DDBJ databases">
        <title>Multicomponent nature underlies the extraordinary mechanical properties of spider dragline silk.</title>
        <authorList>
            <person name="Kono N."/>
            <person name="Nakamura H."/>
            <person name="Mori M."/>
            <person name="Yoshida Y."/>
            <person name="Ohtoshi R."/>
            <person name="Malay A.D."/>
            <person name="Moran D.A.P."/>
            <person name="Tomita M."/>
            <person name="Numata K."/>
            <person name="Arakawa K."/>
        </authorList>
    </citation>
    <scope>NUCLEOTIDE SEQUENCE</scope>
</reference>
<name>A0A8X6YIX1_9ARAC</name>
<dbReference type="PANTHER" id="PTHR43243:SF4">
    <property type="entry name" value="CATIONIC AMINO ACID TRANSPORTER 4"/>
    <property type="match status" value="1"/>
</dbReference>
<dbReference type="Proteomes" id="UP000886998">
    <property type="component" value="Unassembled WGS sequence"/>
</dbReference>
<organism evidence="5 6">
    <name type="scientific">Trichonephila inaurata madagascariensis</name>
    <dbReference type="NCBI Taxonomy" id="2747483"/>
    <lineage>
        <taxon>Eukaryota</taxon>
        <taxon>Metazoa</taxon>
        <taxon>Ecdysozoa</taxon>
        <taxon>Arthropoda</taxon>
        <taxon>Chelicerata</taxon>
        <taxon>Arachnida</taxon>
        <taxon>Araneae</taxon>
        <taxon>Araneomorphae</taxon>
        <taxon>Entelegynae</taxon>
        <taxon>Araneoidea</taxon>
        <taxon>Nephilidae</taxon>
        <taxon>Trichonephila</taxon>
        <taxon>Trichonephila inaurata</taxon>
    </lineage>
</organism>
<evidence type="ECO:0000259" key="4">
    <source>
        <dbReference type="Pfam" id="PF13906"/>
    </source>
</evidence>